<name>F4XIE3_9CYAN</name>
<protein>
    <submittedName>
        <fullName evidence="1">Uncharacterized protein</fullName>
    </submittedName>
</protein>
<dbReference type="RefSeq" id="WP_008177782.1">
    <property type="nucleotide sequence ID" value="NZ_GL890816.1"/>
</dbReference>
<proteinExistence type="predicted"/>
<sequence length="59" mass="6465">MSAVDLNFFPNLTSCKIGKMTEVREDGEASTESRTDFSACLNRIAILLSAGVYQFSITD</sequence>
<accession>F4XIE3</accession>
<dbReference type="HOGENOM" id="CLU_2955527_0_0_3"/>
<keyword evidence="2" id="KW-1185">Reference proteome</keyword>
<evidence type="ECO:0000313" key="2">
    <source>
        <dbReference type="Proteomes" id="UP000003959"/>
    </source>
</evidence>
<gene>
    <name evidence="1" type="ORF">LYNGBM3L_01350</name>
</gene>
<dbReference type="AlphaFoldDB" id="F4XIE3"/>
<reference evidence="2" key="1">
    <citation type="journal article" date="2011" name="Proc. Natl. Acad. Sci. U.S.A.">
        <title>Genomic insights into the physiology and ecology of the marine filamentous cyanobacterium Lyngbya majuscula.</title>
        <authorList>
            <person name="Jones A.C."/>
            <person name="Monroe E.A."/>
            <person name="Podell S."/>
            <person name="Hess W.R."/>
            <person name="Klages S."/>
            <person name="Esquenazi E."/>
            <person name="Niessen S."/>
            <person name="Hoover H."/>
            <person name="Rothmann M."/>
            <person name="Lasken R.S."/>
            <person name="Yates J.R.III."/>
            <person name="Reinhardt R."/>
            <person name="Kube M."/>
            <person name="Burkart M.D."/>
            <person name="Allen E.E."/>
            <person name="Dorrestein P.C."/>
            <person name="Gerwick W.H."/>
            <person name="Gerwick L."/>
        </authorList>
    </citation>
    <scope>NUCLEOTIDE SEQUENCE [LARGE SCALE GENOMIC DNA]</scope>
    <source>
        <strain evidence="2">3L</strain>
    </source>
</reference>
<organism evidence="1 2">
    <name type="scientific">Moorena producens 3L</name>
    <dbReference type="NCBI Taxonomy" id="489825"/>
    <lineage>
        <taxon>Bacteria</taxon>
        <taxon>Bacillati</taxon>
        <taxon>Cyanobacteriota</taxon>
        <taxon>Cyanophyceae</taxon>
        <taxon>Coleofasciculales</taxon>
        <taxon>Coleofasciculaceae</taxon>
        <taxon>Moorena</taxon>
    </lineage>
</organism>
<dbReference type="EMBL" id="GL890816">
    <property type="protein sequence ID" value="EGJ35676.1"/>
    <property type="molecule type" value="Genomic_DNA"/>
</dbReference>
<dbReference type="Proteomes" id="UP000003959">
    <property type="component" value="Unassembled WGS sequence"/>
</dbReference>
<evidence type="ECO:0000313" key="1">
    <source>
        <dbReference type="EMBL" id="EGJ35676.1"/>
    </source>
</evidence>